<accession>A0A317Y4I3</accession>
<name>A0A317Y4I3_MAIZE</name>
<dbReference type="AlphaFoldDB" id="A0A317Y4I3"/>
<organism evidence="2">
    <name type="scientific">Zea mays</name>
    <name type="common">Maize</name>
    <dbReference type="NCBI Taxonomy" id="4577"/>
    <lineage>
        <taxon>Eukaryota</taxon>
        <taxon>Viridiplantae</taxon>
        <taxon>Streptophyta</taxon>
        <taxon>Embryophyta</taxon>
        <taxon>Tracheophyta</taxon>
        <taxon>Spermatophyta</taxon>
        <taxon>Magnoliopsida</taxon>
        <taxon>Liliopsida</taxon>
        <taxon>Poales</taxon>
        <taxon>Poaceae</taxon>
        <taxon>PACMAD clade</taxon>
        <taxon>Panicoideae</taxon>
        <taxon>Andropogonodae</taxon>
        <taxon>Andropogoneae</taxon>
        <taxon>Tripsacinae</taxon>
        <taxon>Zea</taxon>
    </lineage>
</organism>
<dbReference type="EMBL" id="NCVQ01000001">
    <property type="protein sequence ID" value="PWZ53578.1"/>
    <property type="molecule type" value="Genomic_DNA"/>
</dbReference>
<proteinExistence type="predicted"/>
<sequence>MRRGSGAAAAGLLRHYVEHAEGVTQRRFTWLRELASRLLREVRQGGSHGSPGRDAAKSQSVRRSWKKRSVGRVLGVLKKSRGRGSMTA</sequence>
<comment type="caution">
    <text evidence="2">The sequence shown here is derived from an EMBL/GenBank/DDBJ whole genome shotgun (WGS) entry which is preliminary data.</text>
</comment>
<protein>
    <submittedName>
        <fullName evidence="2">Uncharacterized protein</fullName>
    </submittedName>
</protein>
<dbReference type="Proteomes" id="UP000251960">
    <property type="component" value="Chromosome 1"/>
</dbReference>
<reference evidence="2" key="1">
    <citation type="journal article" date="2018" name="Nat. Genet.">
        <title>Extensive intraspecific gene order and gene structural variations between Mo17 and other maize genomes.</title>
        <authorList>
            <person name="Sun S."/>
            <person name="Zhou Y."/>
            <person name="Chen J."/>
            <person name="Shi J."/>
            <person name="Zhao H."/>
            <person name="Zhao H."/>
            <person name="Song W."/>
            <person name="Zhang M."/>
            <person name="Cui Y."/>
            <person name="Dong X."/>
            <person name="Liu H."/>
            <person name="Ma X."/>
            <person name="Jiao Y."/>
            <person name="Wang B."/>
            <person name="Wei X."/>
            <person name="Stein J.C."/>
            <person name="Glaubitz J.C."/>
            <person name="Lu F."/>
            <person name="Yu G."/>
            <person name="Liang C."/>
            <person name="Fengler K."/>
            <person name="Li B."/>
            <person name="Rafalski A."/>
            <person name="Schnable P.S."/>
            <person name="Ware D.H."/>
            <person name="Buckler E.S."/>
            <person name="Lai J."/>
        </authorList>
    </citation>
    <scope>NUCLEOTIDE SEQUENCE [LARGE SCALE GENOMIC DNA]</scope>
    <source>
        <tissue evidence="2">Seedling</tissue>
    </source>
</reference>
<gene>
    <name evidence="2" type="ORF">Zm00014a_013332</name>
</gene>
<evidence type="ECO:0000313" key="2">
    <source>
        <dbReference type="EMBL" id="PWZ53578.1"/>
    </source>
</evidence>
<feature type="region of interest" description="Disordered" evidence="1">
    <location>
        <begin position="42"/>
        <end position="67"/>
    </location>
</feature>
<evidence type="ECO:0000256" key="1">
    <source>
        <dbReference type="SAM" id="MobiDB-lite"/>
    </source>
</evidence>